<gene>
    <name evidence="1" type="ordered locus">Halhy_6173</name>
</gene>
<protein>
    <submittedName>
        <fullName evidence="1">Uncharacterized protein</fullName>
    </submittedName>
</protein>
<evidence type="ECO:0000313" key="1">
    <source>
        <dbReference type="EMBL" id="AEE53995.1"/>
    </source>
</evidence>
<name>F4L3P5_HALH1</name>
<organism evidence="1 2">
    <name type="scientific">Haliscomenobacter hydrossis (strain ATCC 27775 / DSM 1100 / LMG 10767 / O)</name>
    <dbReference type="NCBI Taxonomy" id="760192"/>
    <lineage>
        <taxon>Bacteria</taxon>
        <taxon>Pseudomonadati</taxon>
        <taxon>Bacteroidota</taxon>
        <taxon>Saprospiria</taxon>
        <taxon>Saprospirales</taxon>
        <taxon>Haliscomenobacteraceae</taxon>
        <taxon>Haliscomenobacter</taxon>
    </lineage>
</organism>
<proteinExistence type="predicted"/>
<accession>F4L3P5</accession>
<dbReference type="EMBL" id="CP002691">
    <property type="protein sequence ID" value="AEE53995.1"/>
    <property type="molecule type" value="Genomic_DNA"/>
</dbReference>
<keyword evidence="2" id="KW-1185">Reference proteome</keyword>
<dbReference type="eggNOG" id="ENOG5033DI1">
    <property type="taxonomic scope" value="Bacteria"/>
</dbReference>
<sequence length="210" mass="23759">MIRKTLTGTLLLMVLTLGACRWETTKKALKHGEVLKSSIESFEKNRVKLSTQVVETLQQAEESLTEPNPDLPEVSKDFEKEWTGIQARYNKLKSDFERVGKSSDEYFGTLDQLSSSINNERLRKEELGKNAELRKKWDLTYKEAGQSIDKVTTVLESGNDFHMVLVASSIRQKLNQNVDELHNIAEQAKTLLADLEAFTQAGRQLVEGGE</sequence>
<reference key="2">
    <citation type="submission" date="2011-04" db="EMBL/GenBank/DDBJ databases">
        <title>Complete sequence of chromosome of Haliscomenobacter hydrossis DSM 1100.</title>
        <authorList>
            <consortium name="US DOE Joint Genome Institute (JGI-PGF)"/>
            <person name="Lucas S."/>
            <person name="Han J."/>
            <person name="Lapidus A."/>
            <person name="Bruce D."/>
            <person name="Goodwin L."/>
            <person name="Pitluck S."/>
            <person name="Peters L."/>
            <person name="Kyrpides N."/>
            <person name="Mavromatis K."/>
            <person name="Ivanova N."/>
            <person name="Ovchinnikova G."/>
            <person name="Pagani I."/>
            <person name="Daligault H."/>
            <person name="Detter J.C."/>
            <person name="Han C."/>
            <person name="Land M."/>
            <person name="Hauser L."/>
            <person name="Markowitz V."/>
            <person name="Cheng J.-F."/>
            <person name="Hugenholtz P."/>
            <person name="Woyke T."/>
            <person name="Wu D."/>
            <person name="Verbarg S."/>
            <person name="Frueling A."/>
            <person name="Brambilla E."/>
            <person name="Klenk H.-P."/>
            <person name="Eisen J.A."/>
        </authorList>
    </citation>
    <scope>NUCLEOTIDE SEQUENCE</scope>
    <source>
        <strain>DSM 1100</strain>
    </source>
</reference>
<reference evidence="1 2" key="1">
    <citation type="journal article" date="2011" name="Stand. Genomic Sci.">
        <title>Complete genome sequence of Haliscomenobacter hydrossis type strain (O).</title>
        <authorList>
            <consortium name="US DOE Joint Genome Institute (JGI-PGF)"/>
            <person name="Daligault H."/>
            <person name="Lapidus A."/>
            <person name="Zeytun A."/>
            <person name="Nolan M."/>
            <person name="Lucas S."/>
            <person name="Del Rio T.G."/>
            <person name="Tice H."/>
            <person name="Cheng J.F."/>
            <person name="Tapia R."/>
            <person name="Han C."/>
            <person name="Goodwin L."/>
            <person name="Pitluck S."/>
            <person name="Liolios K."/>
            <person name="Pagani I."/>
            <person name="Ivanova N."/>
            <person name="Huntemann M."/>
            <person name="Mavromatis K."/>
            <person name="Mikhailova N."/>
            <person name="Pati A."/>
            <person name="Chen A."/>
            <person name="Palaniappan K."/>
            <person name="Land M."/>
            <person name="Hauser L."/>
            <person name="Brambilla E.M."/>
            <person name="Rohde M."/>
            <person name="Verbarg S."/>
            <person name="Goker M."/>
            <person name="Bristow J."/>
            <person name="Eisen J.A."/>
            <person name="Markowitz V."/>
            <person name="Hugenholtz P."/>
            <person name="Kyrpides N.C."/>
            <person name="Klenk H.P."/>
            <person name="Woyke T."/>
        </authorList>
    </citation>
    <scope>NUCLEOTIDE SEQUENCE [LARGE SCALE GENOMIC DNA]</scope>
    <source>
        <strain evidence="2">ATCC 27775 / DSM 1100 / LMG 10767 / O</strain>
    </source>
</reference>
<dbReference type="RefSeq" id="WP_013768517.1">
    <property type="nucleotide sequence ID" value="NC_015510.1"/>
</dbReference>
<dbReference type="PROSITE" id="PS51257">
    <property type="entry name" value="PROKAR_LIPOPROTEIN"/>
    <property type="match status" value="1"/>
</dbReference>
<dbReference type="AlphaFoldDB" id="F4L3P5"/>
<evidence type="ECO:0000313" key="2">
    <source>
        <dbReference type="Proteomes" id="UP000008461"/>
    </source>
</evidence>
<dbReference type="HOGENOM" id="CLU_1308681_0_0_10"/>
<dbReference type="OrthoDB" id="951831at68336"/>
<dbReference type="Proteomes" id="UP000008461">
    <property type="component" value="Chromosome"/>
</dbReference>
<dbReference type="KEGG" id="hhy:Halhy_6173"/>